<keyword evidence="7 20" id="KW-0812">Transmembrane</keyword>
<keyword evidence="8 21" id="KW-0732">Signal</keyword>
<dbReference type="Gene3D" id="1.10.510.10">
    <property type="entry name" value="Transferase(Phosphotransferase) domain 1"/>
    <property type="match status" value="1"/>
</dbReference>
<evidence type="ECO:0000256" key="17">
    <source>
        <dbReference type="ARBA" id="ARBA00047899"/>
    </source>
</evidence>
<dbReference type="SMART" id="SM00369">
    <property type="entry name" value="LRR_TYP"/>
    <property type="match status" value="6"/>
</dbReference>
<dbReference type="PROSITE" id="PS51450">
    <property type="entry name" value="LRR"/>
    <property type="match status" value="1"/>
</dbReference>
<feature type="signal peptide" evidence="21">
    <location>
        <begin position="1"/>
        <end position="23"/>
    </location>
</feature>
<dbReference type="PANTHER" id="PTHR48056">
    <property type="entry name" value="LRR RECEPTOR-LIKE SERINE/THREONINE-PROTEIN KINASE-RELATED"/>
    <property type="match status" value="1"/>
</dbReference>
<evidence type="ECO:0000256" key="16">
    <source>
        <dbReference type="ARBA" id="ARBA00023180"/>
    </source>
</evidence>
<feature type="transmembrane region" description="Helical" evidence="20">
    <location>
        <begin position="603"/>
        <end position="625"/>
    </location>
</feature>
<evidence type="ECO:0000256" key="15">
    <source>
        <dbReference type="ARBA" id="ARBA00023170"/>
    </source>
</evidence>
<evidence type="ECO:0000256" key="12">
    <source>
        <dbReference type="ARBA" id="ARBA00022840"/>
    </source>
</evidence>
<dbReference type="EC" id="2.7.11.1" evidence="3"/>
<keyword evidence="9" id="KW-0677">Repeat</keyword>
<dbReference type="InterPro" id="IPR001611">
    <property type="entry name" value="Leu-rich_rpt"/>
</dbReference>
<dbReference type="FunCoup" id="A0A2G5EHG7">
    <property type="interactions" value="419"/>
</dbReference>
<evidence type="ECO:0000313" key="23">
    <source>
        <dbReference type="EMBL" id="PIA55215.1"/>
    </source>
</evidence>
<dbReference type="InterPro" id="IPR055414">
    <property type="entry name" value="LRR_R13L4/SHOC2-like"/>
</dbReference>
<evidence type="ECO:0000256" key="7">
    <source>
        <dbReference type="ARBA" id="ARBA00022692"/>
    </source>
</evidence>
<comment type="subcellular location">
    <subcellularLocation>
        <location evidence="1">Membrane</location>
        <topology evidence="1">Single-pass membrane protein</topology>
    </subcellularLocation>
</comment>
<dbReference type="PANTHER" id="PTHR48056:SF41">
    <property type="entry name" value="RECEPTOR-LIKE PROTEIN KINASE HAIKU2"/>
    <property type="match status" value="1"/>
</dbReference>
<dbReference type="SUPFAM" id="SSF56112">
    <property type="entry name" value="Protein kinase-like (PK-like)"/>
    <property type="match status" value="1"/>
</dbReference>
<keyword evidence="4" id="KW-0723">Serine/threonine-protein kinase</keyword>
<dbReference type="Proteomes" id="UP000230069">
    <property type="component" value="Unassembled WGS sequence"/>
</dbReference>
<keyword evidence="5" id="KW-0433">Leucine-rich repeat</keyword>
<dbReference type="GO" id="GO:0016020">
    <property type="term" value="C:membrane"/>
    <property type="evidence" value="ECO:0007669"/>
    <property type="project" value="UniProtKB-SubCell"/>
</dbReference>
<evidence type="ECO:0000256" key="1">
    <source>
        <dbReference type="ARBA" id="ARBA00004167"/>
    </source>
</evidence>
<organism evidence="23 24">
    <name type="scientific">Aquilegia coerulea</name>
    <name type="common">Rocky mountain columbine</name>
    <dbReference type="NCBI Taxonomy" id="218851"/>
    <lineage>
        <taxon>Eukaryota</taxon>
        <taxon>Viridiplantae</taxon>
        <taxon>Streptophyta</taxon>
        <taxon>Embryophyta</taxon>
        <taxon>Tracheophyta</taxon>
        <taxon>Spermatophyta</taxon>
        <taxon>Magnoliopsida</taxon>
        <taxon>Ranunculales</taxon>
        <taxon>Ranunculaceae</taxon>
        <taxon>Thalictroideae</taxon>
        <taxon>Aquilegia</taxon>
    </lineage>
</organism>
<feature type="binding site" evidence="19">
    <location>
        <position position="688"/>
    </location>
    <ligand>
        <name>ATP</name>
        <dbReference type="ChEBI" id="CHEBI:30616"/>
    </ligand>
</feature>
<dbReference type="Pfam" id="PF23598">
    <property type="entry name" value="LRR_14"/>
    <property type="match status" value="1"/>
</dbReference>
<dbReference type="Pfam" id="PF08263">
    <property type="entry name" value="LRRNT_2"/>
    <property type="match status" value="1"/>
</dbReference>
<dbReference type="Pfam" id="PF00069">
    <property type="entry name" value="Pkinase"/>
    <property type="match status" value="1"/>
</dbReference>
<gene>
    <name evidence="23" type="ORF">AQUCO_00800146v1</name>
</gene>
<dbReference type="GO" id="GO:0009791">
    <property type="term" value="P:post-embryonic development"/>
    <property type="evidence" value="ECO:0007669"/>
    <property type="project" value="UniProtKB-ARBA"/>
</dbReference>
<comment type="catalytic activity">
    <reaction evidence="17">
        <text>L-threonyl-[protein] + ATP = O-phospho-L-threonyl-[protein] + ADP + H(+)</text>
        <dbReference type="Rhea" id="RHEA:46608"/>
        <dbReference type="Rhea" id="RHEA-COMP:11060"/>
        <dbReference type="Rhea" id="RHEA-COMP:11605"/>
        <dbReference type="ChEBI" id="CHEBI:15378"/>
        <dbReference type="ChEBI" id="CHEBI:30013"/>
        <dbReference type="ChEBI" id="CHEBI:30616"/>
        <dbReference type="ChEBI" id="CHEBI:61977"/>
        <dbReference type="ChEBI" id="CHEBI:456216"/>
        <dbReference type="EC" id="2.7.11.1"/>
    </reaction>
</comment>
<dbReference type="InterPro" id="IPR008271">
    <property type="entry name" value="Ser/Thr_kinase_AS"/>
</dbReference>
<keyword evidence="24" id="KW-1185">Reference proteome</keyword>
<evidence type="ECO:0000256" key="8">
    <source>
        <dbReference type="ARBA" id="ARBA00022729"/>
    </source>
</evidence>
<keyword evidence="13 20" id="KW-1133">Transmembrane helix</keyword>
<evidence type="ECO:0000256" key="18">
    <source>
        <dbReference type="ARBA" id="ARBA00048679"/>
    </source>
</evidence>
<evidence type="ECO:0000256" key="13">
    <source>
        <dbReference type="ARBA" id="ARBA00022989"/>
    </source>
</evidence>
<dbReference type="InParanoid" id="A0A2G5EHG7"/>
<dbReference type="SMART" id="SM00220">
    <property type="entry name" value="S_TKc"/>
    <property type="match status" value="1"/>
</dbReference>
<dbReference type="GO" id="GO:0006952">
    <property type="term" value="P:defense response"/>
    <property type="evidence" value="ECO:0007669"/>
    <property type="project" value="UniProtKB-ARBA"/>
</dbReference>
<evidence type="ECO:0000313" key="24">
    <source>
        <dbReference type="Proteomes" id="UP000230069"/>
    </source>
</evidence>
<name>A0A2G5EHG7_AQUCA</name>
<keyword evidence="15" id="KW-0675">Receptor</keyword>
<evidence type="ECO:0000256" key="21">
    <source>
        <dbReference type="SAM" id="SignalP"/>
    </source>
</evidence>
<dbReference type="InterPro" id="IPR032675">
    <property type="entry name" value="LRR_dom_sf"/>
</dbReference>
<dbReference type="GO" id="GO:0051707">
    <property type="term" value="P:response to other organism"/>
    <property type="evidence" value="ECO:0007669"/>
    <property type="project" value="UniProtKB-ARBA"/>
</dbReference>
<evidence type="ECO:0000256" key="6">
    <source>
        <dbReference type="ARBA" id="ARBA00022679"/>
    </source>
</evidence>
<evidence type="ECO:0000256" key="3">
    <source>
        <dbReference type="ARBA" id="ARBA00012513"/>
    </source>
</evidence>
<dbReference type="FunFam" id="3.30.200.20:FF:000540">
    <property type="entry name" value="Receptor-like protein kinase HAIKU2"/>
    <property type="match status" value="1"/>
</dbReference>
<dbReference type="GO" id="GO:0033612">
    <property type="term" value="F:receptor serine/threonine kinase binding"/>
    <property type="evidence" value="ECO:0007669"/>
    <property type="project" value="TreeGrafter"/>
</dbReference>
<evidence type="ECO:0000256" key="2">
    <source>
        <dbReference type="ARBA" id="ARBA00008684"/>
    </source>
</evidence>
<dbReference type="InterPro" id="IPR011009">
    <property type="entry name" value="Kinase-like_dom_sf"/>
</dbReference>
<dbReference type="PROSITE" id="PS00107">
    <property type="entry name" value="PROTEIN_KINASE_ATP"/>
    <property type="match status" value="1"/>
</dbReference>
<dbReference type="FunFam" id="3.80.10.10:FF:000234">
    <property type="entry name" value="Probable inactive receptor kinase RLK902"/>
    <property type="match status" value="1"/>
</dbReference>
<evidence type="ECO:0000256" key="4">
    <source>
        <dbReference type="ARBA" id="ARBA00022527"/>
    </source>
</evidence>
<dbReference type="AlphaFoldDB" id="A0A2G5EHG7"/>
<dbReference type="FunFam" id="3.80.10.10:FF:000453">
    <property type="entry name" value="Leucine-rich receptor-like protein kinase family protein"/>
    <property type="match status" value="1"/>
</dbReference>
<evidence type="ECO:0000256" key="5">
    <source>
        <dbReference type="ARBA" id="ARBA00022614"/>
    </source>
</evidence>
<dbReference type="FunFam" id="1.10.510.10:FF:000276">
    <property type="entry name" value="LRR receptor-like serine/threonine-protein kinase RCH1"/>
    <property type="match status" value="1"/>
</dbReference>
<dbReference type="PROSITE" id="PS00108">
    <property type="entry name" value="PROTEIN_KINASE_ST"/>
    <property type="match status" value="1"/>
</dbReference>
<feature type="domain" description="Protein kinase" evidence="22">
    <location>
        <begin position="660"/>
        <end position="960"/>
    </location>
</feature>
<comment type="similarity">
    <text evidence="2">Belongs to the protein kinase superfamily. Ser/Thr protein kinase family.</text>
</comment>
<evidence type="ECO:0000256" key="19">
    <source>
        <dbReference type="PROSITE-ProRule" id="PRU10141"/>
    </source>
</evidence>
<dbReference type="GO" id="GO:0001653">
    <property type="term" value="F:peptide receptor activity"/>
    <property type="evidence" value="ECO:0007669"/>
    <property type="project" value="UniProtKB-ARBA"/>
</dbReference>
<keyword evidence="10 19" id="KW-0547">Nucleotide-binding</keyword>
<evidence type="ECO:0000256" key="14">
    <source>
        <dbReference type="ARBA" id="ARBA00023136"/>
    </source>
</evidence>
<dbReference type="InterPro" id="IPR000719">
    <property type="entry name" value="Prot_kinase_dom"/>
</dbReference>
<dbReference type="Gene3D" id="3.30.200.20">
    <property type="entry name" value="Phosphorylase Kinase, domain 1"/>
    <property type="match status" value="1"/>
</dbReference>
<dbReference type="InterPro" id="IPR003591">
    <property type="entry name" value="Leu-rich_rpt_typical-subtyp"/>
</dbReference>
<dbReference type="InterPro" id="IPR013210">
    <property type="entry name" value="LRR_N_plant-typ"/>
</dbReference>
<dbReference type="GO" id="GO:0004674">
    <property type="term" value="F:protein serine/threonine kinase activity"/>
    <property type="evidence" value="ECO:0007669"/>
    <property type="project" value="UniProtKB-KW"/>
</dbReference>
<dbReference type="GO" id="GO:0005524">
    <property type="term" value="F:ATP binding"/>
    <property type="evidence" value="ECO:0007669"/>
    <property type="project" value="UniProtKB-UniRule"/>
</dbReference>
<dbReference type="Pfam" id="PF00560">
    <property type="entry name" value="LRR_1"/>
    <property type="match status" value="5"/>
</dbReference>
<dbReference type="STRING" id="218851.A0A2G5EHG7"/>
<evidence type="ECO:0000259" key="22">
    <source>
        <dbReference type="PROSITE" id="PS50011"/>
    </source>
</evidence>
<keyword evidence="6" id="KW-0808">Transferase</keyword>
<reference evidence="23 24" key="1">
    <citation type="submission" date="2017-09" db="EMBL/GenBank/DDBJ databases">
        <title>WGS assembly of Aquilegia coerulea Goldsmith.</title>
        <authorList>
            <person name="Hodges S."/>
            <person name="Kramer E."/>
            <person name="Nordborg M."/>
            <person name="Tomkins J."/>
            <person name="Borevitz J."/>
            <person name="Derieg N."/>
            <person name="Yan J."/>
            <person name="Mihaltcheva S."/>
            <person name="Hayes R.D."/>
            <person name="Rokhsar D."/>
        </authorList>
    </citation>
    <scope>NUCLEOTIDE SEQUENCE [LARGE SCALE GENOMIC DNA]</scope>
    <source>
        <strain evidence="24">cv. Goldsmith</strain>
    </source>
</reference>
<keyword evidence="11" id="KW-0418">Kinase</keyword>
<accession>A0A2G5EHG7</accession>
<comment type="catalytic activity">
    <reaction evidence="18">
        <text>L-seryl-[protein] + ATP = O-phospho-L-seryl-[protein] + ADP + H(+)</text>
        <dbReference type="Rhea" id="RHEA:17989"/>
        <dbReference type="Rhea" id="RHEA-COMP:9863"/>
        <dbReference type="Rhea" id="RHEA-COMP:11604"/>
        <dbReference type="ChEBI" id="CHEBI:15378"/>
        <dbReference type="ChEBI" id="CHEBI:29999"/>
        <dbReference type="ChEBI" id="CHEBI:30616"/>
        <dbReference type="ChEBI" id="CHEBI:83421"/>
        <dbReference type="ChEBI" id="CHEBI:456216"/>
        <dbReference type="EC" id="2.7.11.1"/>
    </reaction>
</comment>
<evidence type="ECO:0000256" key="10">
    <source>
        <dbReference type="ARBA" id="ARBA00022741"/>
    </source>
</evidence>
<evidence type="ECO:0000256" key="20">
    <source>
        <dbReference type="SAM" id="Phobius"/>
    </source>
</evidence>
<protein>
    <recommendedName>
        <fullName evidence="3">non-specific serine/threonine protein kinase</fullName>
        <ecNumber evidence="3">2.7.11.1</ecNumber>
    </recommendedName>
</protein>
<feature type="chain" id="PRO_5013861968" description="non-specific serine/threonine protein kinase" evidence="21">
    <location>
        <begin position="24"/>
        <end position="978"/>
    </location>
</feature>
<dbReference type="EMBL" id="KZ305025">
    <property type="protein sequence ID" value="PIA55215.1"/>
    <property type="molecule type" value="Genomic_DNA"/>
</dbReference>
<dbReference type="PROSITE" id="PS50011">
    <property type="entry name" value="PROTEIN_KINASE_DOM"/>
    <property type="match status" value="1"/>
</dbReference>
<dbReference type="OrthoDB" id="2015831at2759"/>
<proteinExistence type="inferred from homology"/>
<dbReference type="SUPFAM" id="SSF52058">
    <property type="entry name" value="L domain-like"/>
    <property type="match status" value="2"/>
</dbReference>
<keyword evidence="12 19" id="KW-0067">ATP-binding</keyword>
<evidence type="ECO:0000256" key="9">
    <source>
        <dbReference type="ARBA" id="ARBA00022737"/>
    </source>
</evidence>
<keyword evidence="14 20" id="KW-0472">Membrane</keyword>
<evidence type="ECO:0000256" key="11">
    <source>
        <dbReference type="ARBA" id="ARBA00022777"/>
    </source>
</evidence>
<dbReference type="FunFam" id="3.80.10.10:FF:000233">
    <property type="entry name" value="Leucine-rich repeat receptor-like protein kinase TDR"/>
    <property type="match status" value="1"/>
</dbReference>
<dbReference type="Gene3D" id="3.80.10.10">
    <property type="entry name" value="Ribonuclease Inhibitor"/>
    <property type="match status" value="4"/>
</dbReference>
<keyword evidence="16" id="KW-0325">Glycoprotein</keyword>
<dbReference type="InterPro" id="IPR017441">
    <property type="entry name" value="Protein_kinase_ATP_BS"/>
</dbReference>
<dbReference type="InterPro" id="IPR050647">
    <property type="entry name" value="Plant_LRR-RLKs"/>
</dbReference>
<sequence>MNSTVNIFLFLLSFLFSISFSSSDELSILLKLKSSLQPSNSPVFDTWKFDNSPCNFTGIHCNSKLSVTQIDLPEKKLKGFLPLDSICQLPSLEKLNFASNSLSGTISEDLKNCTSLNYLDLSMNSFSGSIPDLSSLSNMSFLNLNASGFSGVFPWKSLGNLENLQFLSLGDNSFESSLFPMEVVKLYKLNWLYLTACSLEGRIPPEIGNLTELINLELSGNQLSGPIPAQISNLKKLWQLEMYNNSLTGKIPVGFGKLTNLQNFDASMNYLEGDLSELKFLTQLVTLQLFENKFSGELPEEFGEFKFLVNLSLYTNMLTGSLPQSLGSWAEFDFIDVSENYLTGPIPPDMCKKGKMTALLILQNKFSGGIPESYANCLSMNRFRVSNNSLSGYVPQGLWGLPNLDFLDLSMNQFNGSVTSEIGNAKVLTQLHLTGNRFSGELPSEITKASSLVLIDVSSNRFSGIIPTSIGELKKLNALYLQENMFHGSLPESLGSCSYLNNINFAGNLFTGVIPASLGSLPSLNSLNLSDNQLSDRIPTSLSSAKLSLLDLSNNRLSGPIPKSLSNDAYNGSFAGNPDLCSPTIRYFRPCSSDSGKSPQLRILISCFLVGLAVLLICLGSFIFFKKKGTNEERSFKSDSWDVKSFSILSFTEQDVLNSIKQENLIGSGGSGNVYRVYLGDGKDFAVKHIWKTDSGNGKSNRSTSAMLMKRSGNLPEFDAEVETLSSMRHVNVVKLYCSITSEDASLLVYEYLPNGSLWDQLHTCNKKMELDWETRYDIAVGSAKGLEYLHHGCDRPVIHRDVKSSNILLDEFFKPRIADFGLAKIVLQAAGTNGNGSTAHIITGTHGYIAPEYAYTYKVNEKSDVYSFGVVLMELVTGKKPIEPEFGENKDIVHWISTKVTSRETILSVVDSTIPEILKEDAVKVLRVAVLCTARLPALRPSMRKVVQMLEDAEPCRFISITVAKDYSTEKEDMETK</sequence>